<dbReference type="SUPFAM" id="SSF49265">
    <property type="entry name" value="Fibronectin type III"/>
    <property type="match status" value="1"/>
</dbReference>
<gene>
    <name evidence="2" type="ORF">F7725_010893</name>
</gene>
<dbReference type="PANTHER" id="PTHR31594:SF16">
    <property type="entry name" value="SI:CH211-281L24.3"/>
    <property type="match status" value="1"/>
</dbReference>
<name>A0A7J5Z7A0_DISMA</name>
<keyword evidence="3" id="KW-1185">Reference proteome</keyword>
<feature type="domain" description="Fibronectin type-III" evidence="1">
    <location>
        <begin position="614"/>
        <end position="672"/>
    </location>
</feature>
<evidence type="ECO:0000313" key="2">
    <source>
        <dbReference type="EMBL" id="KAF3857692.1"/>
    </source>
</evidence>
<dbReference type="CDD" id="cd00063">
    <property type="entry name" value="FN3"/>
    <property type="match status" value="1"/>
</dbReference>
<dbReference type="InterPro" id="IPR052090">
    <property type="entry name" value="Cytolytic_pore-forming_toxin"/>
</dbReference>
<dbReference type="Proteomes" id="UP000518266">
    <property type="component" value="Unassembled WGS sequence"/>
</dbReference>
<reference evidence="2 3" key="1">
    <citation type="submission" date="2020-03" db="EMBL/GenBank/DDBJ databases">
        <title>Dissostichus mawsoni Genome sequencing and assembly.</title>
        <authorList>
            <person name="Park H."/>
        </authorList>
    </citation>
    <scope>NUCLEOTIDE SEQUENCE [LARGE SCALE GENOMIC DNA]</scope>
    <source>
        <strain evidence="2">DM0001</strain>
        <tissue evidence="2">Muscle</tissue>
    </source>
</reference>
<dbReference type="Gene3D" id="2.60.40.10">
    <property type="entry name" value="Immunoglobulins"/>
    <property type="match status" value="1"/>
</dbReference>
<evidence type="ECO:0000259" key="1">
    <source>
        <dbReference type="PROSITE" id="PS50853"/>
    </source>
</evidence>
<dbReference type="InterPro" id="IPR036116">
    <property type="entry name" value="FN3_sf"/>
</dbReference>
<dbReference type="PROSITE" id="PS50853">
    <property type="entry name" value="FN3"/>
    <property type="match status" value="1"/>
</dbReference>
<accession>A0A7J5Z7A0</accession>
<dbReference type="InterPro" id="IPR003961">
    <property type="entry name" value="FN3_dom"/>
</dbReference>
<dbReference type="OrthoDB" id="8954335at2759"/>
<dbReference type="PANTHER" id="PTHR31594">
    <property type="entry name" value="AIG1-TYPE G DOMAIN-CONTAINING PROTEIN"/>
    <property type="match status" value="1"/>
</dbReference>
<dbReference type="Pfam" id="PF18078">
    <property type="entry name" value="Thioredoxin_11"/>
    <property type="match status" value="1"/>
</dbReference>
<dbReference type="InterPro" id="IPR048997">
    <property type="entry name" value="Stonustoxin-like_helical"/>
</dbReference>
<dbReference type="InterPro" id="IPR040581">
    <property type="entry name" value="Thioredoxin_11"/>
</dbReference>
<organism evidence="2 3">
    <name type="scientific">Dissostichus mawsoni</name>
    <name type="common">Antarctic cod</name>
    <dbReference type="NCBI Taxonomy" id="36200"/>
    <lineage>
        <taxon>Eukaryota</taxon>
        <taxon>Metazoa</taxon>
        <taxon>Chordata</taxon>
        <taxon>Craniata</taxon>
        <taxon>Vertebrata</taxon>
        <taxon>Euteleostomi</taxon>
        <taxon>Actinopterygii</taxon>
        <taxon>Neopterygii</taxon>
        <taxon>Teleostei</taxon>
        <taxon>Neoteleostei</taxon>
        <taxon>Acanthomorphata</taxon>
        <taxon>Eupercaria</taxon>
        <taxon>Perciformes</taxon>
        <taxon>Notothenioidei</taxon>
        <taxon>Nototheniidae</taxon>
        <taxon>Dissostichus</taxon>
    </lineage>
</organism>
<dbReference type="EMBL" id="JAAKFY010000004">
    <property type="protein sequence ID" value="KAF3857692.1"/>
    <property type="molecule type" value="Genomic_DNA"/>
</dbReference>
<evidence type="ECO:0000313" key="3">
    <source>
        <dbReference type="Proteomes" id="UP000518266"/>
    </source>
</evidence>
<comment type="caution">
    <text evidence="2">The sequence shown here is derived from an EMBL/GenBank/DDBJ whole genome shotgun (WGS) entry which is preliminary data.</text>
</comment>
<dbReference type="InterPro" id="IPR013783">
    <property type="entry name" value="Ig-like_fold"/>
</dbReference>
<dbReference type="Pfam" id="PF21109">
    <property type="entry name" value="Stonustoxin_helical"/>
    <property type="match status" value="1"/>
</dbReference>
<sequence>MGSDGNCTQCKGKCPWSEHFNMKYRWEYKEVKEKQTVKELKQKYLKASKAKGTVQQLIDIMKSEYKRLQTGVRELMKRSAECLNRLGEIALRPNPLSTPEYIDLLIEGEKSEGKLGWKQRVEYLMEMRGQAELMGKARRGENLLQIRSERWPLKGSGTMEVAALGRPFGLGMLYDCRNDSLVPGLNLWDRENLKKHTEERPQNYNDCDLVASESIEDKSSALNVEASLKASFLSGLVKVGGSAKYLNDSQSNTEYQTTTKFHELSMNHLGRDNVKHPYVFDQGIATHVVTGVCQREHRDIQGNLKVMIKKIPCLSIEGEGSLKMEDKANILGDFLIQKPPTSFQEAVEVYQSLPKLLGANGENAVPVKVWLLPLTCLDSTAAKLVRQISIGLVQKSQSVLEDFSDLEMRCNDALRTQTAQQFHRLEKNSKPLNRCALSSNGNSNKLWQRNCHQFEEEEKKKLCSQRMRKTCSSPFNSKDLNEWMDCKEREISILKSYTNMMKNTQIVPRKMIFLKKFSKQSSCVDEPYLSTLSNYLQQTPDDAQDPHPPDQWYNSREEWKAMRQKAKLFSDFAEANKENKNITFLTVGLTNETQKGASIYLYTDGFSVSENFEPPSKPATVTGSDINHNSVTLKISPPRFGAEDITSYSVEYCVSGEDDWKQETASKAEEVQ</sequence>
<proteinExistence type="predicted"/>
<dbReference type="AlphaFoldDB" id="A0A7J5Z7A0"/>
<protein>
    <recommendedName>
        <fullName evidence="1">Fibronectin type-III domain-containing protein</fullName>
    </recommendedName>
</protein>